<name>A0A194AEM3_9BACT</name>
<dbReference type="STRING" id="1592317.DPF_1237"/>
<dbReference type="Pfam" id="PF00892">
    <property type="entry name" value="EamA"/>
    <property type="match status" value="2"/>
</dbReference>
<evidence type="ECO:0000259" key="2">
    <source>
        <dbReference type="Pfam" id="PF00892"/>
    </source>
</evidence>
<feature type="transmembrane region" description="Helical" evidence="1">
    <location>
        <begin position="251"/>
        <end position="270"/>
    </location>
</feature>
<evidence type="ECO:0000313" key="4">
    <source>
        <dbReference type="Proteomes" id="UP000095200"/>
    </source>
</evidence>
<dbReference type="PANTHER" id="PTHR22911">
    <property type="entry name" value="ACYL-MALONYL CONDENSING ENZYME-RELATED"/>
    <property type="match status" value="1"/>
</dbReference>
<feature type="transmembrane region" description="Helical" evidence="1">
    <location>
        <begin position="164"/>
        <end position="187"/>
    </location>
</feature>
<evidence type="ECO:0000313" key="3">
    <source>
        <dbReference type="EMBL" id="GAU08527.1"/>
    </source>
</evidence>
<feature type="transmembrane region" description="Helical" evidence="1">
    <location>
        <begin position="199"/>
        <end position="216"/>
    </location>
</feature>
<dbReference type="SUPFAM" id="SSF103481">
    <property type="entry name" value="Multidrug resistance efflux transporter EmrE"/>
    <property type="match status" value="2"/>
</dbReference>
<dbReference type="InterPro" id="IPR000620">
    <property type="entry name" value="EamA_dom"/>
</dbReference>
<dbReference type="EMBL" id="BDFE01000015">
    <property type="protein sequence ID" value="GAU08527.1"/>
    <property type="molecule type" value="Genomic_DNA"/>
</dbReference>
<feature type="transmembrane region" description="Helical" evidence="1">
    <location>
        <begin position="223"/>
        <end position="245"/>
    </location>
</feature>
<dbReference type="GO" id="GO:0016020">
    <property type="term" value="C:membrane"/>
    <property type="evidence" value="ECO:0007669"/>
    <property type="project" value="InterPro"/>
</dbReference>
<dbReference type="AlphaFoldDB" id="A0A194AEM3"/>
<gene>
    <name evidence="3" type="ORF">DPF_1237</name>
</gene>
<feature type="transmembrane region" description="Helical" evidence="1">
    <location>
        <begin position="20"/>
        <end position="36"/>
    </location>
</feature>
<keyword evidence="1" id="KW-0812">Transmembrane</keyword>
<keyword evidence="1" id="KW-1133">Transmembrane helix</keyword>
<feature type="domain" description="EamA" evidence="2">
    <location>
        <begin position="4"/>
        <end position="120"/>
    </location>
</feature>
<comment type="caution">
    <text evidence="3">The sequence shown here is derived from an EMBL/GenBank/DDBJ whole genome shotgun (WGS) entry which is preliminary data.</text>
</comment>
<protein>
    <recommendedName>
        <fullName evidence="2">EamA domain-containing protein</fullName>
    </recommendedName>
</protein>
<proteinExistence type="predicted"/>
<sequence length="282" mass="30238">MISFSAIFVRLTHAESDVAAFYRTFVGGIFLVLVSMARKESLRISGRILPWVLSAGVCLVLDLLFWHRSIALVGPGLATILINFQVFVLAAVGWMFFSETLPKRLFIAIPLALMGLWLLVGVDLHVLPQEIFLGIGLGLGAAFWFGLYTLQVRISQSFPEASGGAPNVAIISLTSAALLACVCWIQGETLGIATVQDGVWLILYGLISQGVGWLLIATGLPHIPAYVAGMAILIMPTLSFIWDILFFARPTGATGVLGAVLALISIWMGVKAPCPSDHTNTG</sequence>
<feature type="transmembrane region" description="Helical" evidence="1">
    <location>
        <begin position="72"/>
        <end position="97"/>
    </location>
</feature>
<dbReference type="Proteomes" id="UP000095200">
    <property type="component" value="Unassembled WGS sequence"/>
</dbReference>
<keyword evidence="1" id="KW-0472">Membrane</keyword>
<keyword evidence="4" id="KW-1185">Reference proteome</keyword>
<feature type="transmembrane region" description="Helical" evidence="1">
    <location>
        <begin position="104"/>
        <end position="125"/>
    </location>
</feature>
<organism evidence="3 4">
    <name type="scientific">Desulfoplanes formicivorans</name>
    <dbReference type="NCBI Taxonomy" id="1592317"/>
    <lineage>
        <taxon>Bacteria</taxon>
        <taxon>Pseudomonadati</taxon>
        <taxon>Thermodesulfobacteriota</taxon>
        <taxon>Desulfovibrionia</taxon>
        <taxon>Desulfovibrionales</taxon>
        <taxon>Desulfoplanaceae</taxon>
        <taxon>Desulfoplanes</taxon>
    </lineage>
</organism>
<reference evidence="4" key="1">
    <citation type="submission" date="2016-06" db="EMBL/GenBank/DDBJ databases">
        <title>Draft genome sequence of Desulfoplanes formicivorans strain Pf12B.</title>
        <authorList>
            <person name="Watanabe M."/>
            <person name="Kojima H."/>
            <person name="Fukui M."/>
        </authorList>
    </citation>
    <scope>NUCLEOTIDE SEQUENCE [LARGE SCALE GENOMIC DNA]</scope>
    <source>
        <strain evidence="4">Pf12B</strain>
    </source>
</reference>
<dbReference type="InterPro" id="IPR037185">
    <property type="entry name" value="EmrE-like"/>
</dbReference>
<accession>A0A194AEM3</accession>
<feature type="transmembrane region" description="Helical" evidence="1">
    <location>
        <begin position="48"/>
        <end position="66"/>
    </location>
</feature>
<feature type="domain" description="EamA" evidence="2">
    <location>
        <begin position="133"/>
        <end position="268"/>
    </location>
</feature>
<evidence type="ECO:0000256" key="1">
    <source>
        <dbReference type="SAM" id="Phobius"/>
    </source>
</evidence>
<feature type="transmembrane region" description="Helical" evidence="1">
    <location>
        <begin position="131"/>
        <end position="152"/>
    </location>
</feature>